<feature type="domain" description="Acyl-CoA dehydrogenase C-terminal" evidence="16">
    <location>
        <begin position="236"/>
        <end position="368"/>
    </location>
</feature>
<evidence type="ECO:0000256" key="9">
    <source>
        <dbReference type="ARBA" id="ARBA00034328"/>
    </source>
</evidence>
<dbReference type="InterPro" id="IPR013786">
    <property type="entry name" value="AcylCoA_DH/ox_N"/>
</dbReference>
<dbReference type="Gene3D" id="1.20.140.10">
    <property type="entry name" value="Butyryl-CoA Dehydrogenase, subunit A, domain 3"/>
    <property type="match status" value="1"/>
</dbReference>
<keyword evidence="2" id="KW-0285">Flavoprotein</keyword>
<proteinExistence type="inferred from homology"/>
<dbReference type="Gene3D" id="2.40.110.10">
    <property type="entry name" value="Butyryl-CoA Dehydrogenase, subunit A, domain 2"/>
    <property type="match status" value="1"/>
</dbReference>
<evidence type="ECO:0000256" key="10">
    <source>
        <dbReference type="ARBA" id="ARBA00034345"/>
    </source>
</evidence>
<dbReference type="GO" id="GO:0004497">
    <property type="term" value="F:monooxygenase activity"/>
    <property type="evidence" value="ECO:0007669"/>
    <property type="project" value="UniProtKB-KW"/>
</dbReference>
<comment type="similarity">
    <text evidence="8">Belongs to the DszC flavin monooxygenase family.</text>
</comment>
<comment type="catalytic activity">
    <reaction evidence="11">
        <text>dibenzothiophene + FMNH2 + O2 = dibenzothiophene 5-oxide + FMN + H2O + H(+)</text>
        <dbReference type="Rhea" id="RHEA:49076"/>
        <dbReference type="ChEBI" id="CHEBI:15377"/>
        <dbReference type="ChEBI" id="CHEBI:15378"/>
        <dbReference type="ChEBI" id="CHEBI:15379"/>
        <dbReference type="ChEBI" id="CHEBI:23681"/>
        <dbReference type="ChEBI" id="CHEBI:23683"/>
        <dbReference type="ChEBI" id="CHEBI:57618"/>
        <dbReference type="ChEBI" id="CHEBI:58210"/>
    </reaction>
</comment>
<evidence type="ECO:0000256" key="12">
    <source>
        <dbReference type="ARBA" id="ARBA00048445"/>
    </source>
</evidence>
<evidence type="ECO:0000256" key="1">
    <source>
        <dbReference type="ARBA" id="ARBA00004496"/>
    </source>
</evidence>
<feature type="domain" description="Acyl-CoA dehydrogenase/oxidase N-terminal" evidence="15">
    <location>
        <begin position="25"/>
        <end position="103"/>
    </location>
</feature>
<evidence type="ECO:0000313" key="17">
    <source>
        <dbReference type="EMBL" id="RDI53409.1"/>
    </source>
</evidence>
<evidence type="ECO:0000256" key="3">
    <source>
        <dbReference type="ARBA" id="ARBA00022643"/>
    </source>
</evidence>
<evidence type="ECO:0000256" key="7">
    <source>
        <dbReference type="ARBA" id="ARBA00034307"/>
    </source>
</evidence>
<dbReference type="Gene3D" id="1.10.540.10">
    <property type="entry name" value="Acyl-CoA dehydrogenase/oxidase, N-terminal domain"/>
    <property type="match status" value="1"/>
</dbReference>
<keyword evidence="4" id="KW-0547">Nucleotide-binding</keyword>
<keyword evidence="3" id="KW-0288">FMN</keyword>
<evidence type="ECO:0000256" key="11">
    <source>
        <dbReference type="ARBA" id="ARBA00047859"/>
    </source>
</evidence>
<comment type="catalytic activity">
    <reaction evidence="12">
        <text>dibenzothiophene 5-oxide + FMNH2 + O2 = dibenzothiophene 5,5-dioxide + FMN + H2O + H(+)</text>
        <dbReference type="Rhea" id="RHEA:49080"/>
        <dbReference type="ChEBI" id="CHEBI:15377"/>
        <dbReference type="ChEBI" id="CHEBI:15378"/>
        <dbReference type="ChEBI" id="CHEBI:15379"/>
        <dbReference type="ChEBI" id="CHEBI:23683"/>
        <dbReference type="ChEBI" id="CHEBI:57618"/>
        <dbReference type="ChEBI" id="CHEBI:58210"/>
        <dbReference type="ChEBI" id="CHEBI:90356"/>
    </reaction>
</comment>
<comment type="pathway">
    <text evidence="7">Sulfur metabolism; dibenzothiophene degradation.</text>
</comment>
<organism evidence="17 18">
    <name type="scientific">Nocardia mexicana</name>
    <dbReference type="NCBI Taxonomy" id="279262"/>
    <lineage>
        <taxon>Bacteria</taxon>
        <taxon>Bacillati</taxon>
        <taxon>Actinomycetota</taxon>
        <taxon>Actinomycetes</taxon>
        <taxon>Mycobacteriales</taxon>
        <taxon>Nocardiaceae</taxon>
        <taxon>Nocardia</taxon>
    </lineage>
</organism>
<gene>
    <name evidence="17" type="ORF">DFR68_103799</name>
</gene>
<dbReference type="AlphaFoldDB" id="A0A370HA57"/>
<evidence type="ECO:0000256" key="5">
    <source>
        <dbReference type="ARBA" id="ARBA00023002"/>
    </source>
</evidence>
<comment type="catalytic activity">
    <reaction evidence="13">
        <text>dibenzothiophene + 2 FMNH2 + 2 O2 = dibenzothiophene 5,5-dioxide + 2 FMN + 2 H2O + 2 H(+)</text>
        <dbReference type="Rhea" id="RHEA:49072"/>
        <dbReference type="ChEBI" id="CHEBI:15377"/>
        <dbReference type="ChEBI" id="CHEBI:15378"/>
        <dbReference type="ChEBI" id="CHEBI:15379"/>
        <dbReference type="ChEBI" id="CHEBI:23681"/>
        <dbReference type="ChEBI" id="CHEBI:57618"/>
        <dbReference type="ChEBI" id="CHEBI:58210"/>
        <dbReference type="ChEBI" id="CHEBI:90356"/>
        <dbReference type="EC" id="1.14.14.21"/>
    </reaction>
</comment>
<evidence type="ECO:0000256" key="6">
    <source>
        <dbReference type="ARBA" id="ARBA00023033"/>
    </source>
</evidence>
<accession>A0A370HA57</accession>
<dbReference type="OrthoDB" id="571684at2"/>
<dbReference type="PANTHER" id="PTHR43884:SF12">
    <property type="entry name" value="ISOVALERYL-COA DEHYDROGENASE, MITOCHONDRIAL-RELATED"/>
    <property type="match status" value="1"/>
</dbReference>
<evidence type="ECO:0000256" key="2">
    <source>
        <dbReference type="ARBA" id="ARBA00022630"/>
    </source>
</evidence>
<dbReference type="PIRSF" id="PIRSF016578">
    <property type="entry name" value="HsaA"/>
    <property type="match status" value="1"/>
</dbReference>
<dbReference type="InterPro" id="IPR046373">
    <property type="entry name" value="Acyl-CoA_Oxase/DH_mid-dom_sf"/>
</dbReference>
<dbReference type="SUPFAM" id="SSF47203">
    <property type="entry name" value="Acyl-CoA dehydrogenase C-terminal domain-like"/>
    <property type="match status" value="1"/>
</dbReference>
<name>A0A370HA57_9NOCA</name>
<evidence type="ECO:0000256" key="4">
    <source>
        <dbReference type="ARBA" id="ARBA00022741"/>
    </source>
</evidence>
<comment type="subcellular location">
    <subcellularLocation>
        <location evidence="1">Cytoplasm</location>
    </subcellularLocation>
</comment>
<dbReference type="Pfam" id="PF08028">
    <property type="entry name" value="Acyl-CoA_dh_2"/>
    <property type="match status" value="1"/>
</dbReference>
<protein>
    <recommendedName>
        <fullName evidence="10">Dibenzothiophene monooxygenase</fullName>
        <ecNumber evidence="9">1.14.14.21</ecNumber>
    </recommendedName>
</protein>
<dbReference type="InterPro" id="IPR037069">
    <property type="entry name" value="AcylCoA_DH/ox_N_sf"/>
</dbReference>
<reference evidence="17 18" key="1">
    <citation type="submission" date="2018-07" db="EMBL/GenBank/DDBJ databases">
        <title>Genomic Encyclopedia of Type Strains, Phase IV (KMG-IV): sequencing the most valuable type-strain genomes for metagenomic binning, comparative biology and taxonomic classification.</title>
        <authorList>
            <person name="Goeker M."/>
        </authorList>
    </citation>
    <scope>NUCLEOTIDE SEQUENCE [LARGE SCALE GENOMIC DNA]</scope>
    <source>
        <strain evidence="17 18">DSM 44952</strain>
    </source>
</reference>
<dbReference type="RefSeq" id="WP_068012359.1">
    <property type="nucleotide sequence ID" value="NZ_QQAZ01000003.1"/>
</dbReference>
<dbReference type="InterPro" id="IPR036250">
    <property type="entry name" value="AcylCo_DH-like_C"/>
</dbReference>
<dbReference type="GO" id="GO:0006552">
    <property type="term" value="P:L-leucine catabolic process"/>
    <property type="evidence" value="ECO:0007669"/>
    <property type="project" value="TreeGrafter"/>
</dbReference>
<dbReference type="InterPro" id="IPR006091">
    <property type="entry name" value="Acyl-CoA_Oxase/DH_mid-dom"/>
</dbReference>
<sequence>MVAVEDSRADIRSRLEAIAAVATGLGAGAADREAEHKLPTEQLSQLLGAGTGALRVPVEYGGSGASVRTLAEALIGIAAGDSNLAQIFRGHLGLTEILRFAAPGTARDALLRSAADGAFFGPAGAELTGPDLTTLATSLERDGDHYLLTGRKYYTTGSLYADWLNVLVSVDGEPVSAIVPRRSEGVTVIDDWDGFGQRLTASGTAIFESVRVDPDYLLHHRNSLTNDYMEAFYQFVHSATQAGIARAVADDLAELVRGRTRSYPLAPTPEPTADPQVLQIVGEVRSKAYSARANVLLLADALDAFHAEPTPSRVQRALLDSAATQVVNTELVGAAAWKFFDAGSASALKTRLGLDRHWRNARAVSSHNPAAYKAAVLGDHAVNGAVPQAFLNRLRASRE</sequence>
<evidence type="ECO:0000259" key="16">
    <source>
        <dbReference type="Pfam" id="PF08028"/>
    </source>
</evidence>
<dbReference type="SUPFAM" id="SSF56645">
    <property type="entry name" value="Acyl-CoA dehydrogenase NM domain-like"/>
    <property type="match status" value="1"/>
</dbReference>
<keyword evidence="6" id="KW-0503">Monooxygenase</keyword>
<evidence type="ECO:0000259" key="15">
    <source>
        <dbReference type="Pfam" id="PF02771"/>
    </source>
</evidence>
<keyword evidence="18" id="KW-1185">Reference proteome</keyword>
<evidence type="ECO:0000256" key="13">
    <source>
        <dbReference type="ARBA" id="ARBA00049456"/>
    </source>
</evidence>
<feature type="domain" description="Acyl-CoA oxidase/dehydrogenase middle" evidence="14">
    <location>
        <begin position="128"/>
        <end position="210"/>
    </location>
</feature>
<dbReference type="EC" id="1.14.14.21" evidence="9"/>
<dbReference type="PANTHER" id="PTHR43884">
    <property type="entry name" value="ACYL-COA DEHYDROGENASE"/>
    <property type="match status" value="1"/>
</dbReference>
<dbReference type="GO" id="GO:0050660">
    <property type="term" value="F:flavin adenine dinucleotide binding"/>
    <property type="evidence" value="ECO:0007669"/>
    <property type="project" value="InterPro"/>
</dbReference>
<evidence type="ECO:0000256" key="8">
    <source>
        <dbReference type="ARBA" id="ARBA00034317"/>
    </source>
</evidence>
<dbReference type="GO" id="GO:0008470">
    <property type="term" value="F:3-methylbutanoyl-CoA dehydrogenase activity"/>
    <property type="evidence" value="ECO:0007669"/>
    <property type="project" value="TreeGrafter"/>
</dbReference>
<dbReference type="GO" id="GO:0005737">
    <property type="term" value="C:cytoplasm"/>
    <property type="evidence" value="ECO:0007669"/>
    <property type="project" value="UniProtKB-SubCell"/>
</dbReference>
<dbReference type="Pfam" id="PF02771">
    <property type="entry name" value="Acyl-CoA_dh_N"/>
    <property type="match status" value="1"/>
</dbReference>
<evidence type="ECO:0000313" key="18">
    <source>
        <dbReference type="Proteomes" id="UP000255355"/>
    </source>
</evidence>
<keyword evidence="5" id="KW-0560">Oxidoreductase</keyword>
<dbReference type="Pfam" id="PF02770">
    <property type="entry name" value="Acyl-CoA_dh_M"/>
    <property type="match status" value="1"/>
</dbReference>
<dbReference type="EMBL" id="QQAZ01000003">
    <property type="protein sequence ID" value="RDI53409.1"/>
    <property type="molecule type" value="Genomic_DNA"/>
</dbReference>
<evidence type="ECO:0000259" key="14">
    <source>
        <dbReference type="Pfam" id="PF02770"/>
    </source>
</evidence>
<comment type="caution">
    <text evidence="17">The sequence shown here is derived from an EMBL/GenBank/DDBJ whole genome shotgun (WGS) entry which is preliminary data.</text>
</comment>
<dbReference type="Proteomes" id="UP000255355">
    <property type="component" value="Unassembled WGS sequence"/>
</dbReference>
<dbReference type="InterPro" id="IPR013107">
    <property type="entry name" value="Acyl-CoA_DH_C"/>
</dbReference>
<dbReference type="STRING" id="1210089.GCA_001613165_00031"/>
<dbReference type="InterPro" id="IPR009100">
    <property type="entry name" value="AcylCoA_DH/oxidase_NM_dom_sf"/>
</dbReference>